<protein>
    <submittedName>
        <fullName evidence="3">Uncharacterized protein</fullName>
    </submittedName>
</protein>
<feature type="region of interest" description="Disordered" evidence="1">
    <location>
        <begin position="197"/>
        <end position="243"/>
    </location>
</feature>
<name>A0A1H7HFZ5_AQUAM</name>
<keyword evidence="2" id="KW-0732">Signal</keyword>
<feature type="chain" id="PRO_5011485673" evidence="2">
    <location>
        <begin position="22"/>
        <end position="259"/>
    </location>
</feature>
<evidence type="ECO:0000313" key="4">
    <source>
        <dbReference type="Proteomes" id="UP000198521"/>
    </source>
</evidence>
<dbReference type="RefSeq" id="WP_139195576.1">
    <property type="nucleotide sequence ID" value="NZ_FOAB01000001.1"/>
</dbReference>
<proteinExistence type="predicted"/>
<feature type="compositionally biased region" description="Gly residues" evidence="1">
    <location>
        <begin position="210"/>
        <end position="238"/>
    </location>
</feature>
<reference evidence="3 4" key="1">
    <citation type="submission" date="2016-10" db="EMBL/GenBank/DDBJ databases">
        <authorList>
            <person name="de Groot N.N."/>
        </authorList>
    </citation>
    <scope>NUCLEOTIDE SEQUENCE [LARGE SCALE GENOMIC DNA]</scope>
    <source>
        <strain evidence="3 4">DSM 25232</strain>
    </source>
</reference>
<evidence type="ECO:0000256" key="2">
    <source>
        <dbReference type="SAM" id="SignalP"/>
    </source>
</evidence>
<feature type="region of interest" description="Disordered" evidence="1">
    <location>
        <begin position="88"/>
        <end position="114"/>
    </location>
</feature>
<organism evidence="3 4">
    <name type="scientific">Aquimarina amphilecti</name>
    <dbReference type="NCBI Taxonomy" id="1038014"/>
    <lineage>
        <taxon>Bacteria</taxon>
        <taxon>Pseudomonadati</taxon>
        <taxon>Bacteroidota</taxon>
        <taxon>Flavobacteriia</taxon>
        <taxon>Flavobacteriales</taxon>
        <taxon>Flavobacteriaceae</taxon>
        <taxon>Aquimarina</taxon>
    </lineage>
</organism>
<dbReference type="Proteomes" id="UP000198521">
    <property type="component" value="Unassembled WGS sequence"/>
</dbReference>
<dbReference type="AlphaFoldDB" id="A0A1H7HFZ5"/>
<dbReference type="OrthoDB" id="1144986at2"/>
<accession>A0A1H7HFZ5</accession>
<dbReference type="EMBL" id="FOAB01000001">
    <property type="protein sequence ID" value="SEK49201.1"/>
    <property type="molecule type" value="Genomic_DNA"/>
</dbReference>
<keyword evidence="4" id="KW-1185">Reference proteome</keyword>
<feature type="signal peptide" evidence="2">
    <location>
        <begin position="1"/>
        <end position="21"/>
    </location>
</feature>
<feature type="compositionally biased region" description="Basic and acidic residues" evidence="1">
    <location>
        <begin position="97"/>
        <end position="111"/>
    </location>
</feature>
<evidence type="ECO:0000313" key="3">
    <source>
        <dbReference type="EMBL" id="SEK49201.1"/>
    </source>
</evidence>
<dbReference type="STRING" id="1038014.SAMN04487910_0648"/>
<gene>
    <name evidence="3" type="ORF">SAMN04487910_0648</name>
</gene>
<sequence>MKKKLLILACLFIIKSISANSRYTKVVTDTTIVTNNTETYKAYDDKEYIHLTIETIDPKVATSILHQGINVYFDVKGKKKKNVFVNYPIAKNQRPPRRNEDRSNEPRRQLDNDGIINQIEHRLRNNIPQKALYTYYEKIKEFNTLLNNENISINLQVNQERNSFRYDLKIPKNKIHPDMDINKLSIGVKTVEILRNNTERTKPTQQASVRGGGGRGGGRSTGGAPQGRSGNGPGGQGRSKGNKIAPSVIAIDFWFKVKL</sequence>
<evidence type="ECO:0000256" key="1">
    <source>
        <dbReference type="SAM" id="MobiDB-lite"/>
    </source>
</evidence>